<dbReference type="EMBL" id="RQFA01000079">
    <property type="protein sequence ID" value="TGK28766.1"/>
    <property type="molecule type" value="Genomic_DNA"/>
</dbReference>
<accession>A0A5F1Y7L6</accession>
<proteinExistence type="predicted"/>
<dbReference type="Proteomes" id="UP000298277">
    <property type="component" value="Unassembled WGS sequence"/>
</dbReference>
<gene>
    <name evidence="1" type="ORF">EHQ17_17410</name>
</gene>
<dbReference type="AlphaFoldDB" id="A0A5F1Y7L6"/>
<sequence length="283" mass="33952">MRLLFFLLIFLNVSIFGIDRQKQSVTAISSLFEELVINPLDQRYRKDCKNFPAQVRIAWQQRNIAIGELQFKKCRVVKLEIKPLEESSSFKFLNYTYSVDFAEDQVRQICKGWSNVVECRRFETDLKGIIKKEVITKKKDEKILISEYCNYTYEKNKTNIQCYRNDFTEAVYSYIIDYDEKFLMIRKEKKYLDLIESLRPAKDVTVFQRDYTNNTVKVKTRGEWEDGSVNDWKIDYEVKYDITVNFSEYTVPSLFPYKYHYDSGKMTIEQRYSKEEMLTVHIE</sequence>
<name>A0A5F1Y7L6_9LEPT</name>
<protein>
    <submittedName>
        <fullName evidence="1">Uncharacterized protein</fullName>
    </submittedName>
</protein>
<comment type="caution">
    <text evidence="1">The sequence shown here is derived from an EMBL/GenBank/DDBJ whole genome shotgun (WGS) entry which is preliminary data.</text>
</comment>
<organism evidence="1 2">
    <name type="scientific">Leptospira gomenensis</name>
    <dbReference type="NCBI Taxonomy" id="2484974"/>
    <lineage>
        <taxon>Bacteria</taxon>
        <taxon>Pseudomonadati</taxon>
        <taxon>Spirochaetota</taxon>
        <taxon>Spirochaetia</taxon>
        <taxon>Leptospirales</taxon>
        <taxon>Leptospiraceae</taxon>
        <taxon>Leptospira</taxon>
    </lineage>
</organism>
<keyword evidence="2" id="KW-1185">Reference proteome</keyword>
<reference evidence="1" key="1">
    <citation type="journal article" date="2019" name="PLoS Negl. Trop. Dis.">
        <title>Revisiting the worldwide diversity of Leptospira species in the environment.</title>
        <authorList>
            <person name="Vincent A.T."/>
            <person name="Schiettekatte O."/>
            <person name="Bourhy P."/>
            <person name="Veyrier F.J."/>
            <person name="Picardeau M."/>
        </authorList>
    </citation>
    <scope>NUCLEOTIDE SEQUENCE [LARGE SCALE GENOMIC DNA]</scope>
    <source>
        <strain evidence="1">201800299</strain>
    </source>
</reference>
<dbReference type="RefSeq" id="WP_135736222.1">
    <property type="nucleotide sequence ID" value="NZ_RQFA01000079.1"/>
</dbReference>
<evidence type="ECO:0000313" key="2">
    <source>
        <dbReference type="Proteomes" id="UP000298277"/>
    </source>
</evidence>
<evidence type="ECO:0000313" key="1">
    <source>
        <dbReference type="EMBL" id="TGK28766.1"/>
    </source>
</evidence>